<accession>A0A2H0TRM1</accession>
<dbReference type="Proteomes" id="UP000230154">
    <property type="component" value="Unassembled WGS sequence"/>
</dbReference>
<dbReference type="PROSITE" id="PS51746">
    <property type="entry name" value="PPM_2"/>
    <property type="match status" value="1"/>
</dbReference>
<proteinExistence type="predicted"/>
<evidence type="ECO:0000259" key="1">
    <source>
        <dbReference type="PROSITE" id="PS51746"/>
    </source>
</evidence>
<dbReference type="AlphaFoldDB" id="A0A2H0TRM1"/>
<dbReference type="InterPro" id="IPR036457">
    <property type="entry name" value="PPM-type-like_dom_sf"/>
</dbReference>
<name>A0A2H0TRM1_9BACT</name>
<dbReference type="SUPFAM" id="SSF81606">
    <property type="entry name" value="PP2C-like"/>
    <property type="match status" value="1"/>
</dbReference>
<dbReference type="CDD" id="cd00143">
    <property type="entry name" value="PP2Cc"/>
    <property type="match status" value="1"/>
</dbReference>
<evidence type="ECO:0000313" key="2">
    <source>
        <dbReference type="EMBL" id="PIR74820.1"/>
    </source>
</evidence>
<feature type="domain" description="PPM-type phosphatase" evidence="1">
    <location>
        <begin position="23"/>
        <end position="288"/>
    </location>
</feature>
<dbReference type="SMART" id="SM00331">
    <property type="entry name" value="PP2C_SIG"/>
    <property type="match status" value="1"/>
</dbReference>
<gene>
    <name evidence="2" type="ORF">COU35_00330</name>
</gene>
<dbReference type="EMBL" id="PFCB01000003">
    <property type="protein sequence ID" value="PIR74820.1"/>
    <property type="molecule type" value="Genomic_DNA"/>
</dbReference>
<dbReference type="Pfam" id="PF13672">
    <property type="entry name" value="PP2C_2"/>
    <property type="match status" value="1"/>
</dbReference>
<reference evidence="3" key="1">
    <citation type="submission" date="2017-09" db="EMBL/GenBank/DDBJ databases">
        <title>Depth-based differentiation of microbial function through sediment-hosted aquifers and enrichment of novel symbionts in the deep terrestrial subsurface.</title>
        <authorList>
            <person name="Probst A.J."/>
            <person name="Ladd B."/>
            <person name="Jarett J.K."/>
            <person name="Geller-Mcgrath D.E."/>
            <person name="Sieber C.M.K."/>
            <person name="Emerson J.B."/>
            <person name="Anantharaman K."/>
            <person name="Thomas B.C."/>
            <person name="Malmstrom R."/>
            <person name="Stieglmeier M."/>
            <person name="Klingl A."/>
            <person name="Woyke T."/>
            <person name="Ryan C.M."/>
            <person name="Banfield J.F."/>
        </authorList>
    </citation>
    <scope>NUCLEOTIDE SEQUENCE [LARGE SCALE GENOMIC DNA]</scope>
</reference>
<dbReference type="InterPro" id="IPR001932">
    <property type="entry name" value="PPM-type_phosphatase-like_dom"/>
</dbReference>
<dbReference type="SMART" id="SM00332">
    <property type="entry name" value="PP2Cc"/>
    <property type="match status" value="1"/>
</dbReference>
<comment type="caution">
    <text evidence="2">The sequence shown here is derived from an EMBL/GenBank/DDBJ whole genome shotgun (WGS) entry which is preliminary data.</text>
</comment>
<organism evidence="2 3">
    <name type="scientific">Candidatus Magasanikbacteria bacterium CG10_big_fil_rev_8_21_14_0_10_47_10</name>
    <dbReference type="NCBI Taxonomy" id="1974652"/>
    <lineage>
        <taxon>Bacteria</taxon>
        <taxon>Candidatus Magasanikiibacteriota</taxon>
    </lineage>
</organism>
<evidence type="ECO:0000313" key="3">
    <source>
        <dbReference type="Proteomes" id="UP000230154"/>
    </source>
</evidence>
<sequence length="291" mass="31809">MLWCGIHRASFFAAHCSWRVNMQVQWTVQQQVGPRKSQQDCYLAHEYDEDVALFVLADGMGGLSHGYTASVMVCEAVRDGLGRLLEADPDRTLLHFQDMIGMAVRHASRVLYDRNVREGRVGTGRMGSTCVALVLTRCFGVVAHVGDSRAYRFHEKGACLLTIDHTAAGQAHRQGREDYLNGHLCRSEIPPVANGGALTRAMGLEEMVEIDSTIVQARPGNLFALVSDGMSDLHLNDMSRDIGHAISGGATLRGVADRLMGLAQDRPPMSADYPDGLYDNTTLLLAAFLAH</sequence>
<dbReference type="Gene3D" id="3.60.40.10">
    <property type="entry name" value="PPM-type phosphatase domain"/>
    <property type="match status" value="1"/>
</dbReference>
<protein>
    <recommendedName>
        <fullName evidence="1">PPM-type phosphatase domain-containing protein</fullName>
    </recommendedName>
</protein>